<evidence type="ECO:0000256" key="5">
    <source>
        <dbReference type="ARBA" id="ARBA00023315"/>
    </source>
</evidence>
<dbReference type="Gene3D" id="3.10.20.340">
    <property type="entry name" value="ArgJ beta chain, C-terminal domain"/>
    <property type="match status" value="1"/>
</dbReference>
<evidence type="ECO:0000313" key="7">
    <source>
        <dbReference type="EMBL" id="PFG74690.1"/>
    </source>
</evidence>
<comment type="similarity">
    <text evidence="1 6">Belongs to the ArgJ family.</text>
</comment>
<comment type="pathway">
    <text evidence="6">Amino-acid biosynthesis; L-arginine biosynthesis; N(2)-acetyl-L-ornithine from L-glutamate: step 1/4.</text>
</comment>
<keyword evidence="6" id="KW-0963">Cytoplasm</keyword>
<comment type="catalytic activity">
    <reaction evidence="6">
        <text>L-glutamate + acetyl-CoA = N-acetyl-L-glutamate + CoA + H(+)</text>
        <dbReference type="Rhea" id="RHEA:24292"/>
        <dbReference type="ChEBI" id="CHEBI:15378"/>
        <dbReference type="ChEBI" id="CHEBI:29985"/>
        <dbReference type="ChEBI" id="CHEBI:44337"/>
        <dbReference type="ChEBI" id="CHEBI:57287"/>
        <dbReference type="ChEBI" id="CHEBI:57288"/>
        <dbReference type="EC" id="2.3.1.1"/>
    </reaction>
</comment>
<feature type="binding site" evidence="6">
    <location>
        <position position="185"/>
    </location>
    <ligand>
        <name>substrate</name>
    </ligand>
</feature>
<feature type="binding site" evidence="6">
    <location>
        <position position="174"/>
    </location>
    <ligand>
        <name>substrate</name>
    </ligand>
</feature>
<feature type="binding site" evidence="6">
    <location>
        <position position="398"/>
    </location>
    <ligand>
        <name>substrate</name>
    </ligand>
</feature>
<dbReference type="HAMAP" id="MF_01106">
    <property type="entry name" value="ArgJ"/>
    <property type="match status" value="1"/>
</dbReference>
<feature type="binding site" evidence="6">
    <location>
        <position position="271"/>
    </location>
    <ligand>
        <name>substrate</name>
    </ligand>
</feature>
<comment type="function">
    <text evidence="6">Catalyzes two activities which are involved in the cyclic version of arginine biosynthesis: the synthesis of N-acetylglutamate from glutamate and acetyl-CoA as the acetyl donor, and of ornithine by transacetylation between N(2)-acetylornithine and glutamate.</text>
</comment>
<reference evidence="7 8" key="1">
    <citation type="submission" date="2017-09" db="EMBL/GenBank/DDBJ databases">
        <title>Sequencing the genomes of two abundant thermophiles in Great Basin hot springs: Thermocrinis jamiesonii and novel Chloroflexi Thermoflexus hugenholtzii.</title>
        <authorList>
            <person name="Hedlund B."/>
        </authorList>
    </citation>
    <scope>NUCLEOTIDE SEQUENCE [LARGE SCALE GENOMIC DNA]</scope>
    <source>
        <strain evidence="7 8">G233</strain>
    </source>
</reference>
<dbReference type="UniPathway" id="UPA00068">
    <property type="reaction ID" value="UER00106"/>
</dbReference>
<feature type="binding site" evidence="6">
    <location>
        <position position="393"/>
    </location>
    <ligand>
        <name>substrate</name>
    </ligand>
</feature>
<comment type="pathway">
    <text evidence="6">Amino-acid biosynthesis; L-arginine biosynthesis; L-ornithine and N-acetyl-L-glutamate from L-glutamate and N(2)-acetyl-L-ornithine (cyclic): step 1/1.</text>
</comment>
<proteinExistence type="inferred from homology"/>
<feature type="chain" id="PRO_5023470949" description="Arginine biosynthesis bifunctional protein ArgJ beta chain" evidence="6">
    <location>
        <begin position="185"/>
        <end position="398"/>
    </location>
</feature>
<keyword evidence="6" id="KW-0055">Arginine biosynthesis</keyword>
<dbReference type="EC" id="2.3.1.35" evidence="6"/>
<keyword evidence="6" id="KW-0028">Amino-acid biosynthesis</keyword>
<keyword evidence="3 6" id="KW-0808">Transferase</keyword>
<dbReference type="GO" id="GO:0004358">
    <property type="term" value="F:L-glutamate N-acetyltransferase activity, acting on acetyl-L-ornithine as donor"/>
    <property type="evidence" value="ECO:0007669"/>
    <property type="project" value="UniProtKB-UniRule"/>
</dbReference>
<organism evidence="7 8">
    <name type="scientific">Tepidiforma thermophila (strain KCTC 52669 / CGMCC 1.13589 / G233)</name>
    <dbReference type="NCBI Taxonomy" id="2761530"/>
    <lineage>
        <taxon>Bacteria</taxon>
        <taxon>Bacillati</taxon>
        <taxon>Chloroflexota</taxon>
        <taxon>Tepidiformia</taxon>
        <taxon>Tepidiformales</taxon>
        <taxon>Tepidiformaceae</taxon>
        <taxon>Tepidiforma</taxon>
    </lineage>
</organism>
<feature type="chain" id="PRO_5023470948" description="Arginine biosynthesis bifunctional protein ArgJ alpha chain" evidence="6">
    <location>
        <begin position="1"/>
        <end position="184"/>
    </location>
</feature>
<sequence>MAAVDPAGHVTSPAGFRAGAAFAGVKTYGDGKLDLAILVSDYPCMTAAVYTRSRLHAASIDINRAKLAVRPARGVVVNAGVANASTGERGLRDGYELARLAAGHAGIPAEEMLVCSTGVIGHFLPMEKLGGAMPSIVLHRDGGPEFARAIMTTDTRPKSGAVRFGPYTIGGSCKGSGMIHPNMATMLAFLTTDAPVEGVFLQQVFAKAVDDSFNLVSVDGDTSPSDTALLFANGAAGGDPIRLGHPLAWEFEAALRDLCVYLAKEIARDGEGATRLIEFTVTGAATVEDARKLVRLLSTSYLLKSAVHGADPNWGRIAAVVGRSGVDLNEEAVTIDLCGTRVFERARPTAFDADALSAAMRASEVEIRVDLGVGSAAATGWGCDLSADYVAINADYHT</sequence>
<dbReference type="EC" id="2.3.1.1" evidence="6"/>
<dbReference type="InterPro" id="IPR016117">
    <property type="entry name" value="ArgJ-like_dom_sf"/>
</dbReference>
<dbReference type="GO" id="GO:0006526">
    <property type="term" value="P:L-arginine biosynthetic process"/>
    <property type="evidence" value="ECO:0007669"/>
    <property type="project" value="UniProtKB-UniRule"/>
</dbReference>
<accession>A0A2A9HHW3</accession>
<dbReference type="Proteomes" id="UP000223071">
    <property type="component" value="Unassembled WGS sequence"/>
</dbReference>
<keyword evidence="5 6" id="KW-0012">Acyltransferase</keyword>
<dbReference type="NCBIfam" id="NF003802">
    <property type="entry name" value="PRK05388.1"/>
    <property type="match status" value="1"/>
</dbReference>
<comment type="catalytic activity">
    <reaction evidence="6">
        <text>N(2)-acetyl-L-ornithine + L-glutamate = N-acetyl-L-glutamate + L-ornithine</text>
        <dbReference type="Rhea" id="RHEA:15349"/>
        <dbReference type="ChEBI" id="CHEBI:29985"/>
        <dbReference type="ChEBI" id="CHEBI:44337"/>
        <dbReference type="ChEBI" id="CHEBI:46911"/>
        <dbReference type="ChEBI" id="CHEBI:57805"/>
        <dbReference type="EC" id="2.3.1.35"/>
    </reaction>
</comment>
<dbReference type="InterPro" id="IPR002813">
    <property type="entry name" value="Arg_biosynth_ArgJ"/>
</dbReference>
<evidence type="ECO:0000256" key="6">
    <source>
        <dbReference type="HAMAP-Rule" id="MF_01106"/>
    </source>
</evidence>
<evidence type="ECO:0000256" key="2">
    <source>
        <dbReference type="ARBA" id="ARBA00011475"/>
    </source>
</evidence>
<dbReference type="AlphaFoldDB" id="A0A2A9HHW3"/>
<dbReference type="GO" id="GO:0006592">
    <property type="term" value="P:ornithine biosynthetic process"/>
    <property type="evidence" value="ECO:0007669"/>
    <property type="project" value="TreeGrafter"/>
</dbReference>
<feature type="active site" description="Nucleophile" evidence="6">
    <location>
        <position position="185"/>
    </location>
</feature>
<feature type="site" description="Cleavage; by autolysis" evidence="6">
    <location>
        <begin position="184"/>
        <end position="185"/>
    </location>
</feature>
<keyword evidence="8" id="KW-1185">Reference proteome</keyword>
<dbReference type="RefSeq" id="WP_098504058.1">
    <property type="nucleotide sequence ID" value="NZ_PDJQ01000001.1"/>
</dbReference>
<dbReference type="Gene3D" id="3.60.70.12">
    <property type="entry name" value="L-amino peptidase D-ALA esterase/amidase"/>
    <property type="match status" value="1"/>
</dbReference>
<dbReference type="PANTHER" id="PTHR23100:SF0">
    <property type="entry name" value="ARGININE BIOSYNTHESIS BIFUNCTIONAL PROTEIN ARGJ, MITOCHONDRIAL"/>
    <property type="match status" value="1"/>
</dbReference>
<keyword evidence="4 6" id="KW-0068">Autocatalytic cleavage</keyword>
<dbReference type="PANTHER" id="PTHR23100">
    <property type="entry name" value="ARGININE BIOSYNTHESIS BIFUNCTIONAL PROTEIN ARGJ"/>
    <property type="match status" value="1"/>
</dbReference>
<dbReference type="GO" id="GO:0005737">
    <property type="term" value="C:cytoplasm"/>
    <property type="evidence" value="ECO:0007669"/>
    <property type="project" value="UniProtKB-SubCell"/>
</dbReference>
<feature type="site" description="Involved in the stabilization of negative charge on the oxyanion by the formation of the oxyanion hole" evidence="6">
    <location>
        <position position="118"/>
    </location>
</feature>
<name>A0A2A9HHW3_TEPT2</name>
<dbReference type="EMBL" id="PDJQ01000001">
    <property type="protein sequence ID" value="PFG74690.1"/>
    <property type="molecule type" value="Genomic_DNA"/>
</dbReference>
<comment type="subunit">
    <text evidence="2 6">Heterotetramer of two alpha and two beta chains.</text>
</comment>
<dbReference type="CDD" id="cd02152">
    <property type="entry name" value="OAT"/>
    <property type="match status" value="1"/>
</dbReference>
<comment type="caution">
    <text evidence="7">The sequence shown here is derived from an EMBL/GenBank/DDBJ whole genome shotgun (WGS) entry which is preliminary data.</text>
</comment>
<keyword evidence="6" id="KW-0511">Multifunctional enzyme</keyword>
<protein>
    <recommendedName>
        <fullName evidence="6">Arginine biosynthesis bifunctional protein ArgJ</fullName>
    </recommendedName>
    <domain>
        <recommendedName>
            <fullName evidence="6">Glutamate N-acetyltransferase</fullName>
            <ecNumber evidence="6">2.3.1.35</ecNumber>
        </recommendedName>
        <alternativeName>
            <fullName evidence="6">Ornithine acetyltransferase</fullName>
            <shortName evidence="6">OATase</shortName>
        </alternativeName>
        <alternativeName>
            <fullName evidence="6">Ornithine transacetylase</fullName>
        </alternativeName>
    </domain>
    <domain>
        <recommendedName>
            <fullName evidence="6">Amino-acid acetyltransferase</fullName>
            <ecNumber evidence="6">2.3.1.1</ecNumber>
        </recommendedName>
        <alternativeName>
            <fullName evidence="6">N-acetylglutamate synthase</fullName>
            <shortName evidence="6">AGSase</shortName>
        </alternativeName>
    </domain>
    <component>
        <recommendedName>
            <fullName evidence="6">Arginine biosynthesis bifunctional protein ArgJ alpha chain</fullName>
        </recommendedName>
    </component>
    <component>
        <recommendedName>
            <fullName evidence="6">Arginine biosynthesis bifunctional protein ArgJ beta chain</fullName>
        </recommendedName>
    </component>
</protein>
<dbReference type="Pfam" id="PF01960">
    <property type="entry name" value="ArgJ"/>
    <property type="match status" value="1"/>
</dbReference>
<dbReference type="SUPFAM" id="SSF56266">
    <property type="entry name" value="DmpA/ArgJ-like"/>
    <property type="match status" value="1"/>
</dbReference>
<gene>
    <name evidence="6" type="primary">argJ</name>
    <name evidence="7" type="ORF">A9A59_1927</name>
</gene>
<evidence type="ECO:0000256" key="4">
    <source>
        <dbReference type="ARBA" id="ARBA00022813"/>
    </source>
</evidence>
<evidence type="ECO:0000256" key="1">
    <source>
        <dbReference type="ARBA" id="ARBA00006774"/>
    </source>
</evidence>
<dbReference type="InterPro" id="IPR042195">
    <property type="entry name" value="ArgJ_beta_C"/>
</dbReference>
<dbReference type="GO" id="GO:0004042">
    <property type="term" value="F:L-glutamate N-acetyltransferase activity"/>
    <property type="evidence" value="ECO:0007669"/>
    <property type="project" value="UniProtKB-UniRule"/>
</dbReference>
<evidence type="ECO:0000313" key="8">
    <source>
        <dbReference type="Proteomes" id="UP000223071"/>
    </source>
</evidence>
<feature type="binding site" evidence="6">
    <location>
        <position position="152"/>
    </location>
    <ligand>
        <name>substrate</name>
    </ligand>
</feature>
<evidence type="ECO:0000256" key="3">
    <source>
        <dbReference type="ARBA" id="ARBA00022679"/>
    </source>
</evidence>
<feature type="site" description="Involved in the stabilization of negative charge on the oxyanion by the formation of the oxyanion hole" evidence="6">
    <location>
        <position position="117"/>
    </location>
</feature>
<dbReference type="NCBIfam" id="TIGR00120">
    <property type="entry name" value="ArgJ"/>
    <property type="match status" value="1"/>
</dbReference>
<comment type="subcellular location">
    <subcellularLocation>
        <location evidence="6">Cytoplasm</location>
    </subcellularLocation>
</comment>